<dbReference type="Proteomes" id="UP000177982">
    <property type="component" value="Unassembled WGS sequence"/>
</dbReference>
<sequence>MQGNTNKFITLKEAAKISGYAPDYIGQLIRKGKLPGKQIYSSVAWVTTEEALREYMQREHARRGKSSSLSESMGERVMQFKNEVAFEFENVKFFRYVLYGAIGLSVVISLLLFYIFSVSFDKELERRAIERMESLRSVDEGPLDNSSLRPF</sequence>
<dbReference type="AlphaFoldDB" id="A0A1G2L1I7"/>
<keyword evidence="1" id="KW-0472">Membrane</keyword>
<feature type="transmembrane region" description="Helical" evidence="1">
    <location>
        <begin position="96"/>
        <end position="117"/>
    </location>
</feature>
<dbReference type="EMBL" id="MHQO01000073">
    <property type="protein sequence ID" value="OHA04622.1"/>
    <property type="molecule type" value="Genomic_DNA"/>
</dbReference>
<keyword evidence="1" id="KW-0812">Transmembrane</keyword>
<proteinExistence type="predicted"/>
<evidence type="ECO:0000313" key="2">
    <source>
        <dbReference type="EMBL" id="OHA04622.1"/>
    </source>
</evidence>
<reference evidence="2 3" key="1">
    <citation type="journal article" date="2016" name="Nat. Commun.">
        <title>Thousands of microbial genomes shed light on interconnected biogeochemical processes in an aquifer system.</title>
        <authorList>
            <person name="Anantharaman K."/>
            <person name="Brown C.T."/>
            <person name="Hug L.A."/>
            <person name="Sharon I."/>
            <person name="Castelle C.J."/>
            <person name="Probst A.J."/>
            <person name="Thomas B.C."/>
            <person name="Singh A."/>
            <person name="Wilkins M.J."/>
            <person name="Karaoz U."/>
            <person name="Brodie E.L."/>
            <person name="Williams K.H."/>
            <person name="Hubbard S.S."/>
            <person name="Banfield J.F."/>
        </authorList>
    </citation>
    <scope>NUCLEOTIDE SEQUENCE [LARGE SCALE GENOMIC DNA]</scope>
</reference>
<name>A0A1G2L1I7_9BACT</name>
<evidence type="ECO:0000313" key="3">
    <source>
        <dbReference type="Proteomes" id="UP000177982"/>
    </source>
</evidence>
<accession>A0A1G2L1I7</accession>
<organism evidence="2 3">
    <name type="scientific">Candidatus Sungbacteria bacterium RIFCSPLOWO2_01_FULL_47_10</name>
    <dbReference type="NCBI Taxonomy" id="1802276"/>
    <lineage>
        <taxon>Bacteria</taxon>
        <taxon>Candidatus Sungiibacteriota</taxon>
    </lineage>
</organism>
<gene>
    <name evidence="2" type="ORF">A2934_01705</name>
</gene>
<protein>
    <recommendedName>
        <fullName evidence="4">Helix-turn-helix domain-containing protein</fullName>
    </recommendedName>
</protein>
<comment type="caution">
    <text evidence="2">The sequence shown here is derived from an EMBL/GenBank/DDBJ whole genome shotgun (WGS) entry which is preliminary data.</text>
</comment>
<keyword evidence="1" id="KW-1133">Transmembrane helix</keyword>
<evidence type="ECO:0000256" key="1">
    <source>
        <dbReference type="SAM" id="Phobius"/>
    </source>
</evidence>
<evidence type="ECO:0008006" key="4">
    <source>
        <dbReference type="Google" id="ProtNLM"/>
    </source>
</evidence>